<dbReference type="Gene3D" id="1.10.110.10">
    <property type="entry name" value="Plant lipid-transfer and hydrophobic proteins"/>
    <property type="match status" value="1"/>
</dbReference>
<evidence type="ECO:0000256" key="1">
    <source>
        <dbReference type="ARBA" id="ARBA00009748"/>
    </source>
</evidence>
<feature type="signal peptide" evidence="3">
    <location>
        <begin position="1"/>
        <end position="24"/>
    </location>
</feature>
<proteinExistence type="inferred from homology"/>
<dbReference type="AlphaFoldDB" id="A0A5N6Q7W5"/>
<keyword evidence="7" id="KW-1185">Reference proteome</keyword>
<sequence length="114" mass="11889">MENKMMGCAVLAFGLMFLVLNASGSPSNDISCRAGITTLLPCQSFLVGSGPASPTAACCLAAQTVNKQLLDTPPEARKAVCDCILKYGKDVGAKPEKAKQIREICKIDGPAPCN</sequence>
<evidence type="ECO:0000256" key="3">
    <source>
        <dbReference type="SAM" id="SignalP"/>
    </source>
</evidence>
<keyword evidence="3" id="KW-0732">Signal</keyword>
<dbReference type="GO" id="GO:0008289">
    <property type="term" value="F:lipid binding"/>
    <property type="evidence" value="ECO:0007669"/>
    <property type="project" value="InterPro"/>
</dbReference>
<dbReference type="PANTHER" id="PTHR33076">
    <property type="entry name" value="NON-SPECIFIC LIPID-TRANSFER PROTEIN 2-RELATED"/>
    <property type="match status" value="1"/>
</dbReference>
<feature type="chain" id="PRO_5033860117" description="Bifunctional inhibitor/plant lipid transfer protein/seed storage helical domain-containing protein" evidence="3">
    <location>
        <begin position="25"/>
        <end position="114"/>
    </location>
</feature>
<evidence type="ECO:0000259" key="4">
    <source>
        <dbReference type="Pfam" id="PF14368"/>
    </source>
</evidence>
<comment type="similarity">
    <text evidence="1">Belongs to the plant LTP family.</text>
</comment>
<accession>A0A5N6Q7W5</accession>
<dbReference type="InterPro" id="IPR036312">
    <property type="entry name" value="Bifun_inhib/LTP/seed_sf"/>
</dbReference>
<keyword evidence="2" id="KW-1015">Disulfide bond</keyword>
<reference evidence="5 7" key="1">
    <citation type="submission" date="2019-06" db="EMBL/GenBank/DDBJ databases">
        <title>A chromosomal-level reference genome of Carpinus fangiana (Coryloideae, Betulaceae).</title>
        <authorList>
            <person name="Yang X."/>
            <person name="Wang Z."/>
            <person name="Zhang L."/>
            <person name="Hao G."/>
            <person name="Liu J."/>
            <person name="Yang Y."/>
        </authorList>
    </citation>
    <scope>NUCLEOTIDE SEQUENCE [LARGE SCALE GENOMIC DNA]</scope>
    <source>
        <strain evidence="5">Cfa_2016G</strain>
        <tissue evidence="5">Leaf</tissue>
    </source>
</reference>
<protein>
    <recommendedName>
        <fullName evidence="4">Bifunctional inhibitor/plant lipid transfer protein/seed storage helical domain-containing protein</fullName>
    </recommendedName>
</protein>
<dbReference type="OrthoDB" id="909178at2759"/>
<evidence type="ECO:0000313" key="7">
    <source>
        <dbReference type="Proteomes" id="UP000327013"/>
    </source>
</evidence>
<dbReference type="SUPFAM" id="SSF47699">
    <property type="entry name" value="Bifunctional inhibitor/lipid-transfer protein/seed storage 2S albumin"/>
    <property type="match status" value="1"/>
</dbReference>
<organism evidence="5 7">
    <name type="scientific">Carpinus fangiana</name>
    <dbReference type="NCBI Taxonomy" id="176857"/>
    <lineage>
        <taxon>Eukaryota</taxon>
        <taxon>Viridiplantae</taxon>
        <taxon>Streptophyta</taxon>
        <taxon>Embryophyta</taxon>
        <taxon>Tracheophyta</taxon>
        <taxon>Spermatophyta</taxon>
        <taxon>Magnoliopsida</taxon>
        <taxon>eudicotyledons</taxon>
        <taxon>Gunneridae</taxon>
        <taxon>Pentapetalae</taxon>
        <taxon>rosids</taxon>
        <taxon>fabids</taxon>
        <taxon>Fagales</taxon>
        <taxon>Betulaceae</taxon>
        <taxon>Carpinus</taxon>
    </lineage>
</organism>
<name>A0A5N6Q7W5_9ROSI</name>
<evidence type="ECO:0000313" key="5">
    <source>
        <dbReference type="EMBL" id="KAE7995315.1"/>
    </source>
</evidence>
<dbReference type="EMBL" id="CM017321">
    <property type="protein sequence ID" value="KAE7995316.1"/>
    <property type="molecule type" value="Genomic_DNA"/>
</dbReference>
<dbReference type="Proteomes" id="UP000327013">
    <property type="component" value="Chromosome 1"/>
</dbReference>
<dbReference type="EMBL" id="CM017321">
    <property type="protein sequence ID" value="KAE7995315.1"/>
    <property type="molecule type" value="Genomic_DNA"/>
</dbReference>
<feature type="domain" description="Bifunctional inhibitor/plant lipid transfer protein/seed storage helical" evidence="4">
    <location>
        <begin position="21"/>
        <end position="111"/>
    </location>
</feature>
<dbReference type="GO" id="GO:0006869">
    <property type="term" value="P:lipid transport"/>
    <property type="evidence" value="ECO:0007669"/>
    <property type="project" value="InterPro"/>
</dbReference>
<dbReference type="InterPro" id="IPR016140">
    <property type="entry name" value="Bifunc_inhib/LTP/seed_store"/>
</dbReference>
<gene>
    <name evidence="5" type="ORF">FH972_000129</name>
    <name evidence="6" type="ORF">FH972_000130</name>
</gene>
<evidence type="ECO:0000256" key="2">
    <source>
        <dbReference type="ARBA" id="ARBA00023157"/>
    </source>
</evidence>
<dbReference type="Pfam" id="PF14368">
    <property type="entry name" value="LTP_2"/>
    <property type="match status" value="1"/>
</dbReference>
<dbReference type="InterPro" id="IPR000528">
    <property type="entry name" value="Plant_nsLTP"/>
</dbReference>
<evidence type="ECO:0000313" key="6">
    <source>
        <dbReference type="EMBL" id="KAE7995316.1"/>
    </source>
</evidence>